<keyword evidence="3" id="KW-1185">Reference proteome</keyword>
<organism evidence="2 3">
    <name type="scientific">Nocardia uniformis</name>
    <dbReference type="NCBI Taxonomy" id="53432"/>
    <lineage>
        <taxon>Bacteria</taxon>
        <taxon>Bacillati</taxon>
        <taxon>Actinomycetota</taxon>
        <taxon>Actinomycetes</taxon>
        <taxon>Mycobacteriales</taxon>
        <taxon>Nocardiaceae</taxon>
        <taxon>Nocardia</taxon>
    </lineage>
</organism>
<protein>
    <submittedName>
        <fullName evidence="2">Uncharacterized protein</fullName>
    </submittedName>
</protein>
<comment type="caution">
    <text evidence="2">The sequence shown here is derived from an EMBL/GenBank/DDBJ whole genome shotgun (WGS) entry which is preliminary data.</text>
</comment>
<dbReference type="AlphaFoldDB" id="A0A849CBR9"/>
<dbReference type="RefSeq" id="WP_067521872.1">
    <property type="nucleotide sequence ID" value="NZ_JABELX010000011.1"/>
</dbReference>
<gene>
    <name evidence="2" type="ORF">HLB23_28770</name>
</gene>
<feature type="transmembrane region" description="Helical" evidence="1">
    <location>
        <begin position="27"/>
        <end position="45"/>
    </location>
</feature>
<keyword evidence="1" id="KW-1133">Transmembrane helix</keyword>
<keyword evidence="1" id="KW-0812">Transmembrane</keyword>
<evidence type="ECO:0000313" key="3">
    <source>
        <dbReference type="Proteomes" id="UP000586827"/>
    </source>
</evidence>
<feature type="transmembrane region" description="Helical" evidence="1">
    <location>
        <begin position="5"/>
        <end position="21"/>
    </location>
</feature>
<reference evidence="2 3" key="1">
    <citation type="submission" date="2020-05" db="EMBL/GenBank/DDBJ databases">
        <title>MicrobeNet Type strains.</title>
        <authorList>
            <person name="Nicholson A.C."/>
        </authorList>
    </citation>
    <scope>NUCLEOTIDE SEQUENCE [LARGE SCALE GENOMIC DNA]</scope>
    <source>
        <strain evidence="2 3">JCM 3224</strain>
    </source>
</reference>
<evidence type="ECO:0000313" key="2">
    <source>
        <dbReference type="EMBL" id="NNH73800.1"/>
    </source>
</evidence>
<sequence length="109" mass="12068">MGLIWIAAVAALAALLLWWAFPTLARIAGFLLAIDSLLAIVLAPARSIPGKLPWLALGLAVWLAGHWAYAFKHGAWASPIALRIFALPGLHWMIPRATLIHFDDRDYYR</sequence>
<proteinExistence type="predicted"/>
<dbReference type="EMBL" id="JABELX010000011">
    <property type="protein sequence ID" value="NNH73800.1"/>
    <property type="molecule type" value="Genomic_DNA"/>
</dbReference>
<accession>A0A849CBR9</accession>
<evidence type="ECO:0000256" key="1">
    <source>
        <dbReference type="SAM" id="Phobius"/>
    </source>
</evidence>
<dbReference type="Proteomes" id="UP000586827">
    <property type="component" value="Unassembled WGS sequence"/>
</dbReference>
<feature type="transmembrane region" description="Helical" evidence="1">
    <location>
        <begin position="52"/>
        <end position="70"/>
    </location>
</feature>
<name>A0A849CBR9_9NOCA</name>
<feature type="transmembrane region" description="Helical" evidence="1">
    <location>
        <begin position="76"/>
        <end position="94"/>
    </location>
</feature>
<keyword evidence="1" id="KW-0472">Membrane</keyword>